<dbReference type="Gene3D" id="1.10.287.370">
    <property type="match status" value="1"/>
</dbReference>
<protein>
    <submittedName>
        <fullName evidence="3">Nuclear envelope-endoplasmic reticulum network protein</fullName>
    </submittedName>
</protein>
<dbReference type="Gene3D" id="3.40.50.1000">
    <property type="entry name" value="HAD superfamily/HAD-like"/>
    <property type="match status" value="1"/>
</dbReference>
<feature type="compositionally biased region" description="Polar residues" evidence="1">
    <location>
        <begin position="850"/>
        <end position="859"/>
    </location>
</feature>
<feature type="compositionally biased region" description="Acidic residues" evidence="1">
    <location>
        <begin position="136"/>
        <end position="148"/>
    </location>
</feature>
<feature type="compositionally biased region" description="Low complexity" evidence="1">
    <location>
        <begin position="1012"/>
        <end position="1027"/>
    </location>
</feature>
<reference evidence="3 4" key="1">
    <citation type="submission" date="2015-01" db="EMBL/GenBank/DDBJ databases">
        <title>The Genome Sequence of Cryptococcus gattii EJB2.</title>
        <authorList>
            <consortium name="The Broad Institute Genomics Platform"/>
            <person name="Cuomo C."/>
            <person name="Litvintseva A."/>
            <person name="Chen Y."/>
            <person name="Heitman J."/>
            <person name="Sun S."/>
            <person name="Springer D."/>
            <person name="Dromer F."/>
            <person name="Young S."/>
            <person name="Zeng Q."/>
            <person name="Gargeya S."/>
            <person name="Abouelleil A."/>
            <person name="Alvarado L."/>
            <person name="Chapman S.B."/>
            <person name="Gainer-Dewar J."/>
            <person name="Goldberg J."/>
            <person name="Griggs A."/>
            <person name="Gujja S."/>
            <person name="Hansen M."/>
            <person name="Howarth C."/>
            <person name="Imamovic A."/>
            <person name="Larimer J."/>
            <person name="Murphy C."/>
            <person name="Naylor J."/>
            <person name="Pearson M."/>
            <person name="Priest M."/>
            <person name="Roberts A."/>
            <person name="Saif S."/>
            <person name="Shea T."/>
            <person name="Sykes S."/>
            <person name="Wortman J."/>
            <person name="Nusbaum C."/>
            <person name="Birren B."/>
        </authorList>
    </citation>
    <scope>NUCLEOTIDE SEQUENCE [LARGE SCALE GENOMIC DNA]</scope>
    <source>
        <strain evidence="3 4">EJB2</strain>
    </source>
</reference>
<proteinExistence type="predicted"/>
<name>A0ABR5BYU7_9TREE</name>
<feature type="compositionally biased region" description="Polar residues" evidence="1">
    <location>
        <begin position="1078"/>
        <end position="1098"/>
    </location>
</feature>
<evidence type="ECO:0000259" key="2">
    <source>
        <dbReference type="PROSITE" id="PS50969"/>
    </source>
</evidence>
<feature type="region of interest" description="Disordered" evidence="1">
    <location>
        <begin position="265"/>
        <end position="296"/>
    </location>
</feature>
<keyword evidence="4" id="KW-1185">Reference proteome</keyword>
<dbReference type="EMBL" id="KN848630">
    <property type="protein sequence ID" value="KIR80796.1"/>
    <property type="molecule type" value="Genomic_DNA"/>
</dbReference>
<accession>A0ABR5BYU7</accession>
<feature type="region of interest" description="Disordered" evidence="1">
    <location>
        <begin position="676"/>
        <end position="699"/>
    </location>
</feature>
<dbReference type="InterPro" id="IPR011948">
    <property type="entry name" value="Dullard_phosphatase"/>
</dbReference>
<feature type="domain" description="FCP1 homology" evidence="2">
    <location>
        <begin position="298"/>
        <end position="483"/>
    </location>
</feature>
<feature type="compositionally biased region" description="Polar residues" evidence="1">
    <location>
        <begin position="1055"/>
        <end position="1066"/>
    </location>
</feature>
<dbReference type="NCBIfam" id="TIGR02251">
    <property type="entry name" value="HIF-SF_euk"/>
    <property type="match status" value="1"/>
</dbReference>
<feature type="compositionally biased region" description="Acidic residues" evidence="1">
    <location>
        <begin position="1101"/>
        <end position="1112"/>
    </location>
</feature>
<feature type="compositionally biased region" description="Basic and acidic residues" evidence="1">
    <location>
        <begin position="1243"/>
        <end position="1253"/>
    </location>
</feature>
<feature type="compositionally biased region" description="Basic and acidic residues" evidence="1">
    <location>
        <begin position="941"/>
        <end position="953"/>
    </location>
</feature>
<dbReference type="InterPro" id="IPR009053">
    <property type="entry name" value="Prefoldin"/>
</dbReference>
<feature type="region of interest" description="Disordered" evidence="1">
    <location>
        <begin position="204"/>
        <end position="239"/>
    </location>
</feature>
<feature type="region of interest" description="Disordered" evidence="1">
    <location>
        <begin position="1300"/>
        <end position="1344"/>
    </location>
</feature>
<dbReference type="CDD" id="cd07521">
    <property type="entry name" value="HAD_FCP1-like"/>
    <property type="match status" value="1"/>
</dbReference>
<feature type="region of interest" description="Disordered" evidence="1">
    <location>
        <begin position="1142"/>
        <end position="1174"/>
    </location>
</feature>
<feature type="region of interest" description="Disordered" evidence="1">
    <location>
        <begin position="812"/>
        <end position="1124"/>
    </location>
</feature>
<dbReference type="InterPro" id="IPR036412">
    <property type="entry name" value="HAD-like_sf"/>
</dbReference>
<dbReference type="InterPro" id="IPR004274">
    <property type="entry name" value="FCP1_dom"/>
</dbReference>
<dbReference type="Pfam" id="PF03031">
    <property type="entry name" value="NIF"/>
    <property type="match status" value="1"/>
</dbReference>
<dbReference type="Proteomes" id="UP000054272">
    <property type="component" value="Unassembled WGS sequence"/>
</dbReference>
<dbReference type="SUPFAM" id="SSF56784">
    <property type="entry name" value="HAD-like"/>
    <property type="match status" value="1"/>
</dbReference>
<dbReference type="PROSITE" id="PS50969">
    <property type="entry name" value="FCP1"/>
    <property type="match status" value="1"/>
</dbReference>
<feature type="compositionally biased region" description="Low complexity" evidence="1">
    <location>
        <begin position="902"/>
        <end position="911"/>
    </location>
</feature>
<feature type="compositionally biased region" description="Acidic residues" evidence="1">
    <location>
        <begin position="1227"/>
        <end position="1242"/>
    </location>
</feature>
<dbReference type="SMART" id="SM00577">
    <property type="entry name" value="CPDc"/>
    <property type="match status" value="1"/>
</dbReference>
<feature type="region of interest" description="Disordered" evidence="1">
    <location>
        <begin position="1217"/>
        <end position="1262"/>
    </location>
</feature>
<feature type="region of interest" description="Disordered" evidence="1">
    <location>
        <begin position="12"/>
        <end position="37"/>
    </location>
</feature>
<organism evidence="3 4">
    <name type="scientific">Cryptococcus gattii EJB2</name>
    <dbReference type="NCBI Taxonomy" id="1296103"/>
    <lineage>
        <taxon>Eukaryota</taxon>
        <taxon>Fungi</taxon>
        <taxon>Dikarya</taxon>
        <taxon>Basidiomycota</taxon>
        <taxon>Agaricomycotina</taxon>
        <taxon>Tremellomycetes</taxon>
        <taxon>Tremellales</taxon>
        <taxon>Cryptococcaceae</taxon>
        <taxon>Cryptococcus</taxon>
        <taxon>Cryptococcus gattii species complex</taxon>
    </lineage>
</organism>
<feature type="compositionally biased region" description="Pro residues" evidence="1">
    <location>
        <begin position="839"/>
        <end position="849"/>
    </location>
</feature>
<feature type="compositionally biased region" description="Basic and acidic residues" evidence="1">
    <location>
        <begin position="860"/>
        <end position="873"/>
    </location>
</feature>
<sequence>MNTLSRIDSYFSTIASPPTSHPPRTSPRRRRQTISSISVPPPTAPLILRIALVLWSILLTFWRSFVGETRATRRRGRRSRRKRLAGLRGLGERVMITAGIASSDTPHELTEGSEGSEDDKEDGWVDPVTRGPEGPESLEEAPPGEDEFVSATAADVEVEERDETTVTAKEDRLGGPDPNFTFRLRSAPKKEHDGVENTVRSLAHKPIAPFQRPPSPTSILNNPITPSPPPSPPLPKTVEPLLKVEPEPAPKRPSGTRLLANPISTSLLDPSVPAPASNADSSLFRKPSPRPLRQPTTPFHLQKTLILDLDETLIHSTSRPIHYPGGSSGGGGLLGLSVGGVFGNGRAKEGHTVEVVVNGRSTMYHVYKRPYVDHFLKKVASWYTLVIFTASMPEYADPVIDWLDGGRNLFAKKLYRENCHVQPNGSYIKDLTLVEKDLSRVCFMDNSPVSYSWNKANALPIEGWTSDPNDEALLHSIPVLDSLRFVNDVRRVLGIRGVPHDLRFPCEHAAMSPPLSLSLPIAPLSPSLSAHVTALKTLSLSLALLPAAGHHSARIPFTAKASLPATVTDTQHVLVCLGTAGAGGDHGQGEQYWVKMSPHEAADYVERRRERLLLQQARAMDGIFNFVAEEQEENVGQEQELRPFHPLFHNIPSAGPSQPEKLSTITGLERVITSVTESPVPPVKQQPEQRPDPDLTVPGKAEFSSIAVTPSSSQGASSSKTDDLIEIMTEGAAASAREKGGAEKDETIFNEEGLPFHEIRETLNGETIGSLPPATADPTASIEVLADDEKNDYWSEDAIARRAALRRKIFHEGEESDGEEGFIEEVEQQPQVASASLPSNPPAPNPEPTQLPSYPSSPKTELHPHSILRHHEPSSQPKSILKPPIRKKSVTFDPSIPPASPDSPDVAPSSVKPHKFGFPLPLASDDDQDWAPKPVPTITEPKPKTKKEDDFAGFKKGFLGPPPKVRTAAEVDQNPPIISEQVPPESSQETLKPKPKKKSLFAQRLAHPEIDASAPATSSSTPTTASPRSINLPKMAESKGTSAIKGAVVEKPTATPVSNPSLSHTAGSVVERNIIQPVASSSTSNQDPSSGISVTKQTSNDDGDDNNGEDSFAEYSSGSEDEYDLDDALLAREVALEYHRRHAYTSLNRDPRDAPFEEEDDNGGGKGSAAGMGAGVMLGLPRISDLQGQDGRPVIVNPTPDDLKRFIRVGRLENGNLVLAPGQEGLSDSEGDDGEEEKEGVDDEAKERRERRLEVKKRREQVRNRLMGLPVEAGDLEPQKNRDCVDESLKAMLPPAIQTEVAERQAAVPTPSAQVDTSAAEAKETPVPKKKVSRFKAARQAGAQ</sequence>
<evidence type="ECO:0000313" key="3">
    <source>
        <dbReference type="EMBL" id="KIR80796.1"/>
    </source>
</evidence>
<feature type="compositionally biased region" description="Basic residues" evidence="1">
    <location>
        <begin position="1328"/>
        <end position="1337"/>
    </location>
</feature>
<dbReference type="InterPro" id="IPR050365">
    <property type="entry name" value="TIM50"/>
</dbReference>
<feature type="compositionally biased region" description="Gly residues" evidence="1">
    <location>
        <begin position="1164"/>
        <end position="1174"/>
    </location>
</feature>
<evidence type="ECO:0000313" key="4">
    <source>
        <dbReference type="Proteomes" id="UP000054272"/>
    </source>
</evidence>
<feature type="compositionally biased region" description="Acidic residues" evidence="1">
    <location>
        <begin position="814"/>
        <end position="827"/>
    </location>
</feature>
<feature type="region of interest" description="Disordered" evidence="1">
    <location>
        <begin position="96"/>
        <end position="184"/>
    </location>
</feature>
<evidence type="ECO:0000256" key="1">
    <source>
        <dbReference type="SAM" id="MobiDB-lite"/>
    </source>
</evidence>
<dbReference type="InterPro" id="IPR023214">
    <property type="entry name" value="HAD_sf"/>
</dbReference>
<dbReference type="PANTHER" id="PTHR12210">
    <property type="entry name" value="DULLARD PROTEIN PHOSPHATASE"/>
    <property type="match status" value="1"/>
</dbReference>
<feature type="compositionally biased region" description="Pro residues" evidence="1">
    <location>
        <begin position="225"/>
        <end position="235"/>
    </location>
</feature>
<gene>
    <name evidence="3" type="ORF">I306_02253</name>
</gene>